<dbReference type="Pfam" id="PF13344">
    <property type="entry name" value="Hydrolase_6"/>
    <property type="match status" value="1"/>
</dbReference>
<reference evidence="1 2" key="1">
    <citation type="submission" date="2021-03" db="EMBL/GenBank/DDBJ databases">
        <title>Antimicrobial resistance genes in bacteria isolated from Japanese honey, and their potential for conferring macrolide and lincosamide resistance in the American foulbrood pathogen Paenibacillus larvae.</title>
        <authorList>
            <person name="Okamoto M."/>
            <person name="Kumagai M."/>
            <person name="Kanamori H."/>
            <person name="Takamatsu D."/>
        </authorList>
    </citation>
    <scope>NUCLEOTIDE SEQUENCE [LARGE SCALE GENOMIC DNA]</scope>
    <source>
        <strain evidence="1 2">J8TS2</strain>
    </source>
</reference>
<comment type="caution">
    <text evidence="1">The sequence shown here is derived from an EMBL/GenBank/DDBJ whole genome shotgun (WGS) entry which is preliminary data.</text>
</comment>
<dbReference type="InterPro" id="IPR006357">
    <property type="entry name" value="HAD-SF_hydro_IIA"/>
</dbReference>
<dbReference type="InterPro" id="IPR036412">
    <property type="entry name" value="HAD-like_sf"/>
</dbReference>
<proteinExistence type="predicted"/>
<dbReference type="SUPFAM" id="SSF56784">
    <property type="entry name" value="HAD-like"/>
    <property type="match status" value="1"/>
</dbReference>
<accession>A0ABQ4KKS4</accession>
<dbReference type="Gene3D" id="3.40.50.1000">
    <property type="entry name" value="HAD superfamily/HAD-like"/>
    <property type="match status" value="2"/>
</dbReference>
<name>A0ABQ4KKS4_9BACI</name>
<sequence length="271" mass="30752">MQMKQYQYYFFDLDGTLLMGGELIPHAQELIEELYVQKKQVFFLTNHPVRSRQILSNDLQSMGLRLTEDQLITPIAALEKYFPEEHKKEVQLYVIGSTMIKDEIRNLGFRIVEEAASNRDPSYVVLGMAPSITYTELQEGFHLLQKGRKLILLNRDLLCPNPKGYLIDTGSLARLLDHPHIVPDPVVLGKPSFWMQQAIRQQNAGNCHLSVIIGDSLPSDIAIGEAMGIDTCLVLTGVTSEDELAKHEQQPTFVYNSVSDIYLEIKEQSYV</sequence>
<organism evidence="1 2">
    <name type="scientific">Lederbergia ruris</name>
    <dbReference type="NCBI Taxonomy" id="217495"/>
    <lineage>
        <taxon>Bacteria</taxon>
        <taxon>Bacillati</taxon>
        <taxon>Bacillota</taxon>
        <taxon>Bacilli</taxon>
        <taxon>Bacillales</taxon>
        <taxon>Bacillaceae</taxon>
        <taxon>Lederbergia</taxon>
    </lineage>
</organism>
<dbReference type="NCBIfam" id="TIGR01460">
    <property type="entry name" value="HAD-SF-IIA"/>
    <property type="match status" value="1"/>
</dbReference>
<gene>
    <name evidence="1" type="ORF">J8TS2_23650</name>
</gene>
<dbReference type="PANTHER" id="PTHR19288">
    <property type="entry name" value="4-NITROPHENYLPHOSPHATASE-RELATED"/>
    <property type="match status" value="1"/>
</dbReference>
<evidence type="ECO:0000313" key="1">
    <source>
        <dbReference type="EMBL" id="GIN58046.1"/>
    </source>
</evidence>
<dbReference type="Proteomes" id="UP000679950">
    <property type="component" value="Unassembled WGS sequence"/>
</dbReference>
<evidence type="ECO:0000313" key="2">
    <source>
        <dbReference type="Proteomes" id="UP000679950"/>
    </source>
</evidence>
<dbReference type="InterPro" id="IPR023214">
    <property type="entry name" value="HAD_sf"/>
</dbReference>
<dbReference type="EMBL" id="BORB01000018">
    <property type="protein sequence ID" value="GIN58046.1"/>
    <property type="molecule type" value="Genomic_DNA"/>
</dbReference>
<protein>
    <submittedName>
        <fullName evidence="1">Acid sugar phosphatase</fullName>
    </submittedName>
</protein>
<dbReference type="Pfam" id="PF13242">
    <property type="entry name" value="Hydrolase_like"/>
    <property type="match status" value="1"/>
</dbReference>
<keyword evidence="2" id="KW-1185">Reference proteome</keyword>
<dbReference type="PANTHER" id="PTHR19288:SF46">
    <property type="entry name" value="HALOACID DEHALOGENASE-LIKE HYDROLASE DOMAIN-CONTAINING PROTEIN 2"/>
    <property type="match status" value="1"/>
</dbReference>